<dbReference type="RefSeq" id="WP_073712532.1">
    <property type="nucleotide sequence ID" value="NZ_MRWQ01000014.1"/>
</dbReference>
<sequence>MLLSEEAKSGITVLEKKDVILRAPTVEDGGEVWKLIKHTGVLDLNSSYSYLMWCTFFSETSIVAEAGNQIVGFVSAFIQPKSPNTIFIWQVAIDASYRGEGLASKLLKTLFNRRNIRNVRYLEATIGPSNRASQALFYKLARDLSTDCNVTPCFIEEQFPEEGHEEELLFRIGPINPALTGSKTPASRH</sequence>
<dbReference type="SUPFAM" id="SSF55729">
    <property type="entry name" value="Acyl-CoA N-acyltransferases (Nat)"/>
    <property type="match status" value="1"/>
</dbReference>
<evidence type="ECO:0000313" key="11">
    <source>
        <dbReference type="EMBL" id="OKL35733.1"/>
    </source>
</evidence>
<dbReference type="AlphaFoldDB" id="A0A1Q5P0N9"/>
<evidence type="ECO:0000256" key="2">
    <source>
        <dbReference type="ARBA" id="ARBA00004978"/>
    </source>
</evidence>
<dbReference type="UniPathway" id="UPA00067">
    <property type="reaction ID" value="UER00122"/>
</dbReference>
<dbReference type="OrthoDB" id="2436196at2"/>
<evidence type="ECO:0000256" key="9">
    <source>
        <dbReference type="RuleBase" id="RU365045"/>
    </source>
</evidence>
<accession>A0A1Q5P0N9</accession>
<comment type="caution">
    <text evidence="11">The sequence shown here is derived from an EMBL/GenBank/DDBJ whole genome shotgun (WGS) entry which is preliminary data.</text>
</comment>
<dbReference type="PROSITE" id="PS51186">
    <property type="entry name" value="GNAT"/>
    <property type="match status" value="1"/>
</dbReference>
<dbReference type="NCBIfam" id="TIGR02406">
    <property type="entry name" value="ectoine_EctA"/>
    <property type="match status" value="1"/>
</dbReference>
<evidence type="ECO:0000256" key="6">
    <source>
        <dbReference type="ARBA" id="ARBA00022679"/>
    </source>
</evidence>
<dbReference type="EMBL" id="MRWQ01000014">
    <property type="protein sequence ID" value="OKL35733.1"/>
    <property type="molecule type" value="Genomic_DNA"/>
</dbReference>
<dbReference type="Gene3D" id="3.40.630.30">
    <property type="match status" value="1"/>
</dbReference>
<keyword evidence="12" id="KW-1185">Reference proteome</keyword>
<feature type="domain" description="N-acetyltransferase" evidence="10">
    <location>
        <begin position="19"/>
        <end position="186"/>
    </location>
</feature>
<evidence type="ECO:0000313" key="12">
    <source>
        <dbReference type="Proteomes" id="UP000186524"/>
    </source>
</evidence>
<evidence type="ECO:0000256" key="7">
    <source>
        <dbReference type="ARBA" id="ARBA00023315"/>
    </source>
</evidence>
<dbReference type="InterPro" id="IPR000182">
    <property type="entry name" value="GNAT_dom"/>
</dbReference>
<dbReference type="GO" id="GO:0033816">
    <property type="term" value="F:diaminobutyrate acetyltransferase activity"/>
    <property type="evidence" value="ECO:0007669"/>
    <property type="project" value="UniProtKB-EC"/>
</dbReference>
<gene>
    <name evidence="9" type="primary">ectA</name>
    <name evidence="11" type="ORF">BLL40_14225</name>
</gene>
<dbReference type="InterPro" id="IPR016181">
    <property type="entry name" value="Acyl_CoA_acyltransferase"/>
</dbReference>
<protein>
    <recommendedName>
        <fullName evidence="5 9">L-2,4-diaminobutyric acid acetyltransferase</fullName>
        <shortName evidence="9">DABA acetyltransferase</shortName>
        <ecNumber evidence="4 9">2.3.1.178</ecNumber>
    </recommendedName>
</protein>
<comment type="function">
    <text evidence="1 9">Catalyzes the acetylation of L-2,4-diaminobutyrate (DABA) to gamma-N-acetyl-alpha,gamma-diaminobutyric acid (ADABA) with acetyl coenzyme A.</text>
</comment>
<comment type="similarity">
    <text evidence="3 9">Belongs to the acetyltransferase family. EctA subfamily.</text>
</comment>
<name>A0A1Q5P0N9_9BACI</name>
<evidence type="ECO:0000256" key="5">
    <source>
        <dbReference type="ARBA" id="ARBA00017935"/>
    </source>
</evidence>
<dbReference type="CDD" id="cd04301">
    <property type="entry name" value="NAT_SF"/>
    <property type="match status" value="1"/>
</dbReference>
<dbReference type="GO" id="GO:0019491">
    <property type="term" value="P:ectoine biosynthetic process"/>
    <property type="evidence" value="ECO:0007669"/>
    <property type="project" value="UniProtKB-UniPathway"/>
</dbReference>
<keyword evidence="7 9" id="KW-0012">Acyltransferase</keyword>
<evidence type="ECO:0000256" key="8">
    <source>
        <dbReference type="ARBA" id="ARBA00048924"/>
    </source>
</evidence>
<dbReference type="InterPro" id="IPR012772">
    <property type="entry name" value="Ectoine_EctA"/>
</dbReference>
<evidence type="ECO:0000256" key="1">
    <source>
        <dbReference type="ARBA" id="ARBA00003741"/>
    </source>
</evidence>
<comment type="catalytic activity">
    <reaction evidence="8 9">
        <text>L-2,4-diaminobutanoate + acetyl-CoA = (2S)-4-acetamido-2-aminobutanoate + CoA + H(+)</text>
        <dbReference type="Rhea" id="RHEA:16901"/>
        <dbReference type="ChEBI" id="CHEBI:15378"/>
        <dbReference type="ChEBI" id="CHEBI:57287"/>
        <dbReference type="ChEBI" id="CHEBI:57288"/>
        <dbReference type="ChEBI" id="CHEBI:58761"/>
        <dbReference type="ChEBI" id="CHEBI:58929"/>
        <dbReference type="EC" id="2.3.1.178"/>
    </reaction>
</comment>
<proteinExistence type="inferred from homology"/>
<reference evidence="11 12" key="1">
    <citation type="submission" date="2016-12" db="EMBL/GenBank/DDBJ databases">
        <title>Domibacillus sp. SAOS 44 whole genome sequencing.</title>
        <authorList>
            <person name="Verma A."/>
            <person name="Krishnamurthi S."/>
        </authorList>
    </citation>
    <scope>NUCLEOTIDE SEQUENCE [LARGE SCALE GENOMIC DNA]</scope>
    <source>
        <strain evidence="11 12">SAOS 44</strain>
    </source>
</reference>
<dbReference type="EC" id="2.3.1.178" evidence="4 9"/>
<organism evidence="11 12">
    <name type="scientific">Domibacillus mangrovi</name>
    <dbReference type="NCBI Taxonomy" id="1714354"/>
    <lineage>
        <taxon>Bacteria</taxon>
        <taxon>Bacillati</taxon>
        <taxon>Bacillota</taxon>
        <taxon>Bacilli</taxon>
        <taxon>Bacillales</taxon>
        <taxon>Bacillaceae</taxon>
        <taxon>Domibacillus</taxon>
    </lineage>
</organism>
<comment type="pathway">
    <text evidence="2 9">Amine and polyamine biosynthesis; ectoine biosynthesis; L-ectoine from L-aspartate 4-semialdehyde: step 2/3.</text>
</comment>
<keyword evidence="6 9" id="KW-0808">Transferase</keyword>
<evidence type="ECO:0000259" key="10">
    <source>
        <dbReference type="PROSITE" id="PS51186"/>
    </source>
</evidence>
<dbReference type="Proteomes" id="UP000186524">
    <property type="component" value="Unassembled WGS sequence"/>
</dbReference>
<evidence type="ECO:0000256" key="4">
    <source>
        <dbReference type="ARBA" id="ARBA00012355"/>
    </source>
</evidence>
<evidence type="ECO:0000256" key="3">
    <source>
        <dbReference type="ARBA" id="ARBA00010712"/>
    </source>
</evidence>
<dbReference type="STRING" id="1714354.BLL40_14225"/>
<dbReference type="Pfam" id="PF00583">
    <property type="entry name" value="Acetyltransf_1"/>
    <property type="match status" value="1"/>
</dbReference>